<dbReference type="EMBL" id="JAGQHR010000704">
    <property type="protein sequence ID" value="MCA9729462.1"/>
    <property type="molecule type" value="Genomic_DNA"/>
</dbReference>
<accession>A0A956RRD3</accession>
<dbReference type="AlphaFoldDB" id="A0A956RRD3"/>
<evidence type="ECO:0000259" key="2">
    <source>
        <dbReference type="SMART" id="SM00839"/>
    </source>
</evidence>
<dbReference type="InterPro" id="IPR036291">
    <property type="entry name" value="NAD(P)-bd_dom_sf"/>
</dbReference>
<dbReference type="Proteomes" id="UP000697710">
    <property type="component" value="Unassembled WGS sequence"/>
</dbReference>
<keyword evidence="1" id="KW-0560">Oxidoreductase</keyword>
<dbReference type="GO" id="GO:0006538">
    <property type="term" value="P:L-glutamate catabolic process"/>
    <property type="evidence" value="ECO:0007669"/>
    <property type="project" value="TreeGrafter"/>
</dbReference>
<dbReference type="Pfam" id="PF00208">
    <property type="entry name" value="ELFV_dehydrog"/>
    <property type="match status" value="1"/>
</dbReference>
<dbReference type="GO" id="GO:0004352">
    <property type="term" value="F:glutamate dehydrogenase (NAD+) activity"/>
    <property type="evidence" value="ECO:0007669"/>
    <property type="project" value="TreeGrafter"/>
</dbReference>
<dbReference type="Gene3D" id="3.40.50.720">
    <property type="entry name" value="NAD(P)-binding Rossmann-like Domain"/>
    <property type="match status" value="1"/>
</dbReference>
<name>A0A956RRD3_UNCEI</name>
<evidence type="ECO:0000313" key="4">
    <source>
        <dbReference type="Proteomes" id="UP000697710"/>
    </source>
</evidence>
<evidence type="ECO:0000256" key="1">
    <source>
        <dbReference type="ARBA" id="ARBA00023002"/>
    </source>
</evidence>
<evidence type="ECO:0000313" key="3">
    <source>
        <dbReference type="EMBL" id="MCA9729462.1"/>
    </source>
</evidence>
<reference evidence="3" key="1">
    <citation type="submission" date="2020-04" db="EMBL/GenBank/DDBJ databases">
        <authorList>
            <person name="Zhang T."/>
        </authorList>
    </citation>
    <scope>NUCLEOTIDE SEQUENCE</scope>
    <source>
        <strain evidence="3">HKST-UBA01</strain>
    </source>
</reference>
<gene>
    <name evidence="3" type="ORF">KC729_17375</name>
</gene>
<dbReference type="InterPro" id="IPR006096">
    <property type="entry name" value="Glu/Leu/Phe/Val/Trp_DH_C"/>
</dbReference>
<reference evidence="3" key="2">
    <citation type="journal article" date="2021" name="Microbiome">
        <title>Successional dynamics and alternative stable states in a saline activated sludge microbial community over 9 years.</title>
        <authorList>
            <person name="Wang Y."/>
            <person name="Ye J."/>
            <person name="Ju F."/>
            <person name="Liu L."/>
            <person name="Boyd J.A."/>
            <person name="Deng Y."/>
            <person name="Parks D.H."/>
            <person name="Jiang X."/>
            <person name="Yin X."/>
            <person name="Woodcroft B.J."/>
            <person name="Tyson G.W."/>
            <person name="Hugenholtz P."/>
            <person name="Polz M.F."/>
            <person name="Zhang T."/>
        </authorList>
    </citation>
    <scope>NUCLEOTIDE SEQUENCE</scope>
    <source>
        <strain evidence="3">HKST-UBA01</strain>
    </source>
</reference>
<feature type="domain" description="Glutamate/phenylalanine/leucine/valine/L-tryptophan dehydrogenase C-terminal" evidence="2">
    <location>
        <begin position="3"/>
        <end position="170"/>
    </location>
</feature>
<proteinExistence type="predicted"/>
<feature type="non-terminal residue" evidence="3">
    <location>
        <position position="1"/>
    </location>
</feature>
<organism evidence="3 4">
    <name type="scientific">Eiseniibacteriota bacterium</name>
    <dbReference type="NCBI Taxonomy" id="2212470"/>
    <lineage>
        <taxon>Bacteria</taxon>
        <taxon>Candidatus Eiseniibacteriota</taxon>
    </lineage>
</organism>
<dbReference type="SMART" id="SM00839">
    <property type="entry name" value="ELFV_dehydrog"/>
    <property type="match status" value="1"/>
</dbReference>
<comment type="caution">
    <text evidence="3">The sequence shown here is derived from an EMBL/GenBank/DDBJ whole genome shotgun (WGS) entry which is preliminary data.</text>
</comment>
<sequence length="172" mass="19028">SEGVDLDELRKITDRFGGIDKEKAAAAGYERLPGDAWIEQPVDILIPAALENEVRGDNVEKIHDRVKILAEGANGPVTPEADRVLQERGIFVIPDLLANAGGVTCSYFEQVQSNMNYYWEKDEVLGKLDTKMTSAFHAVTDLAKKRNLGMRDAAWVIAVTRVAQACRDRGWA</sequence>
<dbReference type="PANTHER" id="PTHR11606:SF13">
    <property type="entry name" value="GLUTAMATE DEHYDROGENASE 1, MITOCHONDRIAL"/>
    <property type="match status" value="1"/>
</dbReference>
<dbReference type="SUPFAM" id="SSF51735">
    <property type="entry name" value="NAD(P)-binding Rossmann-fold domains"/>
    <property type="match status" value="1"/>
</dbReference>
<dbReference type="PANTHER" id="PTHR11606">
    <property type="entry name" value="GLUTAMATE DEHYDROGENASE"/>
    <property type="match status" value="1"/>
</dbReference>
<protein>
    <submittedName>
        <fullName evidence="3">Glutamate dehydrogenase</fullName>
    </submittedName>
</protein>